<comment type="caution">
    <text evidence="1">The sequence shown here is derived from an EMBL/GenBank/DDBJ whole genome shotgun (WGS) entry which is preliminary data.</text>
</comment>
<dbReference type="AlphaFoldDB" id="A0A0V1IBY4"/>
<dbReference type="EMBL" id="JYDV01000418">
    <property type="protein sequence ID" value="KRZ20366.1"/>
    <property type="molecule type" value="Genomic_DNA"/>
</dbReference>
<evidence type="ECO:0000313" key="2">
    <source>
        <dbReference type="Proteomes" id="UP000054826"/>
    </source>
</evidence>
<evidence type="ECO:0000313" key="1">
    <source>
        <dbReference type="EMBL" id="KRZ20366.1"/>
    </source>
</evidence>
<accession>A0A0V1IBY4</accession>
<protein>
    <submittedName>
        <fullName evidence="1">Uncharacterized protein</fullName>
    </submittedName>
</protein>
<gene>
    <name evidence="1" type="ORF">T4C_3378</name>
</gene>
<organism evidence="1 2">
    <name type="scientific">Trichinella pseudospiralis</name>
    <name type="common">Parasitic roundworm</name>
    <dbReference type="NCBI Taxonomy" id="6337"/>
    <lineage>
        <taxon>Eukaryota</taxon>
        <taxon>Metazoa</taxon>
        <taxon>Ecdysozoa</taxon>
        <taxon>Nematoda</taxon>
        <taxon>Enoplea</taxon>
        <taxon>Dorylaimia</taxon>
        <taxon>Trichinellida</taxon>
        <taxon>Trichinellidae</taxon>
        <taxon>Trichinella</taxon>
    </lineage>
</organism>
<proteinExistence type="predicted"/>
<reference evidence="1 2" key="1">
    <citation type="submission" date="2015-01" db="EMBL/GenBank/DDBJ databases">
        <title>Evolution of Trichinella species and genotypes.</title>
        <authorList>
            <person name="Korhonen P.K."/>
            <person name="Edoardo P."/>
            <person name="Giuseppe L.R."/>
            <person name="Gasser R.B."/>
        </authorList>
    </citation>
    <scope>NUCLEOTIDE SEQUENCE [LARGE SCALE GENOMIC DNA]</scope>
    <source>
        <strain evidence="1">ISS176</strain>
    </source>
</reference>
<name>A0A0V1IBY4_TRIPS</name>
<dbReference type="Proteomes" id="UP000054826">
    <property type="component" value="Unassembled WGS sequence"/>
</dbReference>
<sequence>MSMKRLNVKESCPLILMGQAIDIQHERFSAIFPEQRAFAVLEENNGHTLD</sequence>